<name>A0A1I7S9F8_BURXY</name>
<dbReference type="EMBL" id="CAJFCV020000003">
    <property type="protein sequence ID" value="CAG9111070.1"/>
    <property type="molecule type" value="Genomic_DNA"/>
</dbReference>
<evidence type="ECO:0000256" key="3">
    <source>
        <dbReference type="SAM" id="SignalP"/>
    </source>
</evidence>
<evidence type="ECO:0000313" key="7">
    <source>
        <dbReference type="WBParaSite" id="BXY_0965400.1"/>
    </source>
</evidence>
<evidence type="ECO:0000256" key="1">
    <source>
        <dbReference type="ARBA" id="ARBA00005447"/>
    </source>
</evidence>
<feature type="chain" id="PRO_5035399763" evidence="3">
    <location>
        <begin position="29"/>
        <end position="117"/>
    </location>
</feature>
<dbReference type="PANTHER" id="PTHR35981">
    <property type="entry name" value="ION TRANSPORT PEPTIDE, ISOFORM C"/>
    <property type="match status" value="1"/>
</dbReference>
<dbReference type="Proteomes" id="UP000582659">
    <property type="component" value="Unassembled WGS sequence"/>
</dbReference>
<gene>
    <name evidence="4" type="ORF">BXYJ_LOCUS7613</name>
</gene>
<feature type="disulfide bond" evidence="2">
    <location>
        <begin position="69"/>
        <end position="97"/>
    </location>
</feature>
<evidence type="ECO:0000313" key="6">
    <source>
        <dbReference type="Proteomes" id="UP000659654"/>
    </source>
</evidence>
<dbReference type="OrthoDB" id="6365952at2759"/>
<dbReference type="SUPFAM" id="SSF81778">
    <property type="entry name" value="Crustacean CHH/MIH/GIH neurohormone"/>
    <property type="match status" value="1"/>
</dbReference>
<feature type="disulfide bond" evidence="2">
    <location>
        <begin position="50"/>
        <end position="88"/>
    </location>
</feature>
<dbReference type="Proteomes" id="UP000659654">
    <property type="component" value="Unassembled WGS sequence"/>
</dbReference>
<dbReference type="GO" id="GO:0007623">
    <property type="term" value="P:circadian rhythm"/>
    <property type="evidence" value="ECO:0007669"/>
    <property type="project" value="TreeGrafter"/>
</dbReference>
<keyword evidence="2" id="KW-1015">Disulfide bond</keyword>
<dbReference type="PANTHER" id="PTHR35981:SF2">
    <property type="entry name" value="ION TRANSPORT PEPTIDE, ISOFORM C"/>
    <property type="match status" value="1"/>
</dbReference>
<evidence type="ECO:0000313" key="4">
    <source>
        <dbReference type="EMBL" id="CAD5222707.1"/>
    </source>
</evidence>
<organism evidence="5 7">
    <name type="scientific">Bursaphelenchus xylophilus</name>
    <name type="common">Pinewood nematode worm</name>
    <name type="synonym">Aphelenchoides xylophilus</name>
    <dbReference type="NCBI Taxonomy" id="6326"/>
    <lineage>
        <taxon>Eukaryota</taxon>
        <taxon>Metazoa</taxon>
        <taxon>Ecdysozoa</taxon>
        <taxon>Nematoda</taxon>
        <taxon>Chromadorea</taxon>
        <taxon>Rhabditida</taxon>
        <taxon>Tylenchina</taxon>
        <taxon>Tylenchomorpha</taxon>
        <taxon>Aphelenchoidea</taxon>
        <taxon>Aphelenchoididae</taxon>
        <taxon>Bursaphelenchus</taxon>
    </lineage>
</organism>
<evidence type="ECO:0000313" key="5">
    <source>
        <dbReference type="Proteomes" id="UP000095284"/>
    </source>
</evidence>
<keyword evidence="6" id="KW-1185">Reference proteome</keyword>
<reference evidence="4" key="2">
    <citation type="submission" date="2020-09" db="EMBL/GenBank/DDBJ databases">
        <authorList>
            <person name="Kikuchi T."/>
        </authorList>
    </citation>
    <scope>NUCLEOTIDE SEQUENCE</scope>
    <source>
        <strain evidence="4">Ka4C1</strain>
    </source>
</reference>
<protein>
    <submittedName>
        <fullName evidence="4">(pine wood nematode) hypothetical protein</fullName>
    </submittedName>
</protein>
<comment type="similarity">
    <text evidence="1">Belongs to the arthropod CHH/MIH/GIH/VIH hormone family.</text>
</comment>
<dbReference type="Gene3D" id="1.10.2010.10">
    <property type="entry name" value="Crustacean CHH/MIH/GIH neurohormone"/>
    <property type="match status" value="1"/>
</dbReference>
<accession>A0A1I7S9F8</accession>
<feature type="disulfide bond" evidence="2">
    <location>
        <begin position="66"/>
        <end position="84"/>
    </location>
</feature>
<feature type="signal peptide" evidence="3">
    <location>
        <begin position="1"/>
        <end position="28"/>
    </location>
</feature>
<dbReference type="EMBL" id="CAJFDI010000003">
    <property type="protein sequence ID" value="CAD5222707.1"/>
    <property type="molecule type" value="Genomic_DNA"/>
</dbReference>
<dbReference type="AlphaFoldDB" id="A0A1I7S9F8"/>
<dbReference type="InterPro" id="IPR035957">
    <property type="entry name" value="Crust_neurohorm_sf"/>
</dbReference>
<dbReference type="Pfam" id="PF01147">
    <property type="entry name" value="Crust_neurohorm"/>
    <property type="match status" value="1"/>
</dbReference>
<keyword evidence="3" id="KW-0732">Signal</keyword>
<evidence type="ECO:0000256" key="2">
    <source>
        <dbReference type="PIRSR" id="PIRSR631098-51"/>
    </source>
</evidence>
<proteinExistence type="inferred from homology"/>
<sequence length="117" mass="13531">MSLLTRHPASSTTVCLCIFLCIIVFVDCFEEASARVYVVKSQKKPVSKKCRVHVNTHLHVVMDRICMLCHEMFSHENPNFRADCSSNCFKSEHFRKCLNVFGPMEAPKIINEMDKYE</sequence>
<dbReference type="SMR" id="A0A1I7S9F8"/>
<dbReference type="InterPro" id="IPR031098">
    <property type="entry name" value="Crust_neurohorm"/>
</dbReference>
<dbReference type="WBParaSite" id="BXY_0965400.1">
    <property type="protein sequence ID" value="BXY_0965400.1"/>
    <property type="gene ID" value="BXY_0965400"/>
</dbReference>
<reference evidence="7" key="1">
    <citation type="submission" date="2016-11" db="UniProtKB">
        <authorList>
            <consortium name="WormBaseParasite"/>
        </authorList>
    </citation>
    <scope>IDENTIFICATION</scope>
</reference>
<dbReference type="Proteomes" id="UP000095284">
    <property type="component" value="Unplaced"/>
</dbReference>